<keyword evidence="1" id="KW-1133">Transmembrane helix</keyword>
<dbReference type="Pfam" id="PF13559">
    <property type="entry name" value="DUF4129"/>
    <property type="match status" value="1"/>
</dbReference>
<keyword evidence="1" id="KW-0812">Transmembrane</keyword>
<dbReference type="AlphaFoldDB" id="A0A4S8HRE7"/>
<keyword evidence="5" id="KW-1185">Reference proteome</keyword>
<evidence type="ECO:0000313" key="4">
    <source>
        <dbReference type="EMBL" id="THU38077.1"/>
    </source>
</evidence>
<keyword evidence="1" id="KW-0472">Membrane</keyword>
<dbReference type="RefSeq" id="WP_136578033.1">
    <property type="nucleotide sequence ID" value="NZ_STFF01000004.1"/>
</dbReference>
<proteinExistence type="predicted"/>
<name>A0A4S8HRE7_9BACT</name>
<feature type="signal peptide" evidence="2">
    <location>
        <begin position="1"/>
        <end position="35"/>
    </location>
</feature>
<comment type="caution">
    <text evidence="4">The sequence shown here is derived from an EMBL/GenBank/DDBJ whole genome shotgun (WGS) entry which is preliminary data.</text>
</comment>
<dbReference type="Proteomes" id="UP000306918">
    <property type="component" value="Unassembled WGS sequence"/>
</dbReference>
<feature type="transmembrane region" description="Helical" evidence="1">
    <location>
        <begin position="134"/>
        <end position="157"/>
    </location>
</feature>
<reference evidence="4 5" key="1">
    <citation type="submission" date="2019-04" db="EMBL/GenBank/DDBJ databases">
        <title>Niastella caeni sp. nov., isolated from activated sludge.</title>
        <authorList>
            <person name="Sheng M."/>
        </authorList>
    </citation>
    <scope>NUCLEOTIDE SEQUENCE [LARGE SCALE GENOMIC DNA]</scope>
    <source>
        <strain evidence="4 5">HX-2-15</strain>
    </source>
</reference>
<feature type="domain" description="Protein-glutamine gamma-glutamyltransferase-like C-terminal" evidence="3">
    <location>
        <begin position="202"/>
        <end position="262"/>
    </location>
</feature>
<feature type="chain" id="PRO_5020695322" evidence="2">
    <location>
        <begin position="36"/>
        <end position="277"/>
    </location>
</feature>
<organism evidence="4 5">
    <name type="scientific">Niastella caeni</name>
    <dbReference type="NCBI Taxonomy" id="2569763"/>
    <lineage>
        <taxon>Bacteria</taxon>
        <taxon>Pseudomonadati</taxon>
        <taxon>Bacteroidota</taxon>
        <taxon>Chitinophagia</taxon>
        <taxon>Chitinophagales</taxon>
        <taxon>Chitinophagaceae</taxon>
        <taxon>Niastella</taxon>
    </lineage>
</organism>
<dbReference type="OrthoDB" id="5491447at2"/>
<dbReference type="EMBL" id="STFF01000004">
    <property type="protein sequence ID" value="THU38077.1"/>
    <property type="molecule type" value="Genomic_DNA"/>
</dbReference>
<keyword evidence="2" id="KW-0732">Signal</keyword>
<protein>
    <submittedName>
        <fullName evidence="4">DUF4129 domain-containing protein</fullName>
    </submittedName>
</protein>
<evidence type="ECO:0000313" key="5">
    <source>
        <dbReference type="Proteomes" id="UP000306918"/>
    </source>
</evidence>
<evidence type="ECO:0000256" key="1">
    <source>
        <dbReference type="SAM" id="Phobius"/>
    </source>
</evidence>
<evidence type="ECO:0000256" key="2">
    <source>
        <dbReference type="SAM" id="SignalP"/>
    </source>
</evidence>
<gene>
    <name evidence="4" type="ORF">FAM09_15440</name>
</gene>
<sequence>MNYFASYRLLCPTVKTIRIVLCFATFLCCSQVIQAQVEVSDTAITIIAPPELEDVTDTDIEQKITIPEEPPVLRQVSDSTVRDLQKKKEFAYANDPAYWAQQQKRQIQTQSEEPQKGFWDYFHSFFSSSAIKTITYGVLIAFFLFVIYRIIVVNKLFLFYSSKKAKTTATGEEISIEDDNLDEKIKNAVDSKDHRMAVRFMYLKALQLLNEKQWIRYHADGTNYEYVNQMSKHKLGSEFSSLTRVYDYMWYGEFTLTQEQFDVVYKNFSHFYNALHS</sequence>
<evidence type="ECO:0000259" key="3">
    <source>
        <dbReference type="Pfam" id="PF13559"/>
    </source>
</evidence>
<accession>A0A4S8HRE7</accession>
<dbReference type="InterPro" id="IPR025403">
    <property type="entry name" value="TgpA-like_C"/>
</dbReference>